<dbReference type="AlphaFoldDB" id="A0AAV8TUA7"/>
<keyword evidence="3" id="KW-1185">Reference proteome</keyword>
<dbReference type="PANTHER" id="PTHR45090:SF3">
    <property type="entry name" value="OS09G0368800 PROTEIN"/>
    <property type="match status" value="1"/>
</dbReference>
<accession>A0AAV8TUA7</accession>
<dbReference type="Pfam" id="PF00226">
    <property type="entry name" value="DnaJ"/>
    <property type="match status" value="1"/>
</dbReference>
<dbReference type="InterPro" id="IPR018253">
    <property type="entry name" value="DnaJ_domain_CS"/>
</dbReference>
<dbReference type="PROSITE" id="PS50076">
    <property type="entry name" value="DNAJ_2"/>
    <property type="match status" value="1"/>
</dbReference>
<dbReference type="SMART" id="SM00271">
    <property type="entry name" value="DnaJ"/>
    <property type="match status" value="1"/>
</dbReference>
<dbReference type="InterPro" id="IPR053232">
    <property type="entry name" value="DnaJ_C/III_chloroplastic"/>
</dbReference>
<name>A0AAV8TUA7_9ROSI</name>
<organism evidence="2 3">
    <name type="scientific">Erythroxylum novogranatense</name>
    <dbReference type="NCBI Taxonomy" id="1862640"/>
    <lineage>
        <taxon>Eukaryota</taxon>
        <taxon>Viridiplantae</taxon>
        <taxon>Streptophyta</taxon>
        <taxon>Embryophyta</taxon>
        <taxon>Tracheophyta</taxon>
        <taxon>Spermatophyta</taxon>
        <taxon>Magnoliopsida</taxon>
        <taxon>eudicotyledons</taxon>
        <taxon>Gunneridae</taxon>
        <taxon>Pentapetalae</taxon>
        <taxon>rosids</taxon>
        <taxon>fabids</taxon>
        <taxon>Malpighiales</taxon>
        <taxon>Erythroxylaceae</taxon>
        <taxon>Erythroxylum</taxon>
    </lineage>
</organism>
<reference evidence="2 3" key="1">
    <citation type="submission" date="2021-09" db="EMBL/GenBank/DDBJ databases">
        <title>Genomic insights and catalytic innovation underlie evolution of tropane alkaloids biosynthesis.</title>
        <authorList>
            <person name="Wang Y.-J."/>
            <person name="Tian T."/>
            <person name="Huang J.-P."/>
            <person name="Huang S.-X."/>
        </authorList>
    </citation>
    <scope>NUCLEOTIDE SEQUENCE [LARGE SCALE GENOMIC DNA]</scope>
    <source>
        <strain evidence="2">KIB-2018</strain>
        <tissue evidence="2">Leaf</tissue>
    </source>
</reference>
<dbReference type="PROSITE" id="PS00636">
    <property type="entry name" value="DNAJ_1"/>
    <property type="match status" value="1"/>
</dbReference>
<dbReference type="Proteomes" id="UP001159364">
    <property type="component" value="Linkage Group LG03"/>
</dbReference>
<dbReference type="GO" id="GO:0009507">
    <property type="term" value="C:chloroplast"/>
    <property type="evidence" value="ECO:0007669"/>
    <property type="project" value="TreeGrafter"/>
</dbReference>
<evidence type="ECO:0000313" key="3">
    <source>
        <dbReference type="Proteomes" id="UP001159364"/>
    </source>
</evidence>
<proteinExistence type="predicted"/>
<gene>
    <name evidence="2" type="ORF">K2173_005277</name>
</gene>
<evidence type="ECO:0000259" key="1">
    <source>
        <dbReference type="PROSITE" id="PS50076"/>
    </source>
</evidence>
<protein>
    <recommendedName>
        <fullName evidence="1">J domain-containing protein</fullName>
    </recommendedName>
</protein>
<evidence type="ECO:0000313" key="2">
    <source>
        <dbReference type="EMBL" id="KAJ8769674.1"/>
    </source>
</evidence>
<dbReference type="Gene3D" id="1.10.287.110">
    <property type="entry name" value="DnaJ domain"/>
    <property type="match status" value="1"/>
</dbReference>
<dbReference type="InterPro" id="IPR036869">
    <property type="entry name" value="J_dom_sf"/>
</dbReference>
<dbReference type="PANTHER" id="PTHR45090">
    <property type="entry name" value="CHAPERONE PROTEIN DNAJ 20 CHLOROPLASTIC"/>
    <property type="match status" value="1"/>
</dbReference>
<dbReference type="SUPFAM" id="SSF46565">
    <property type="entry name" value="Chaperone J-domain"/>
    <property type="match status" value="1"/>
</dbReference>
<sequence length="147" mass="17521">MEMSLQLNCNVAKMGPGVRSRQEAHNNLYCRAHHHVVMLEKKTNFYEVLSLRSRSVGFDEIKKAYKSMALLYHPDVCPPSLKEESTKRFVEVREAYETLSDPVSRRIYDDYMLEWDRYKKNVFPKAVWEKQLEGLRRRSHQRSVRKV</sequence>
<dbReference type="InterPro" id="IPR001623">
    <property type="entry name" value="DnaJ_domain"/>
</dbReference>
<feature type="domain" description="J" evidence="1">
    <location>
        <begin position="44"/>
        <end position="112"/>
    </location>
</feature>
<dbReference type="CDD" id="cd06257">
    <property type="entry name" value="DnaJ"/>
    <property type="match status" value="1"/>
</dbReference>
<comment type="caution">
    <text evidence="2">The sequence shown here is derived from an EMBL/GenBank/DDBJ whole genome shotgun (WGS) entry which is preliminary data.</text>
</comment>
<dbReference type="PRINTS" id="PR00625">
    <property type="entry name" value="JDOMAIN"/>
</dbReference>
<dbReference type="EMBL" id="JAIWQS010000003">
    <property type="protein sequence ID" value="KAJ8769674.1"/>
    <property type="molecule type" value="Genomic_DNA"/>
</dbReference>